<organism evidence="1">
    <name type="scientific">marine sediment metagenome</name>
    <dbReference type="NCBI Taxonomy" id="412755"/>
    <lineage>
        <taxon>unclassified sequences</taxon>
        <taxon>metagenomes</taxon>
        <taxon>ecological metagenomes</taxon>
    </lineage>
</organism>
<dbReference type="AlphaFoldDB" id="A0A0F9YCB2"/>
<comment type="caution">
    <text evidence="1">The sequence shown here is derived from an EMBL/GenBank/DDBJ whole genome shotgun (WGS) entry which is preliminary data.</text>
</comment>
<dbReference type="SUPFAM" id="SSF54427">
    <property type="entry name" value="NTF2-like"/>
    <property type="match status" value="1"/>
</dbReference>
<gene>
    <name evidence="1" type="ORF">LCGC14_0033640</name>
</gene>
<sequence length="117" mass="13475">MSDIDSKEIEKFLHGQLECWNAGDRDGFFEHYRNVSPNGLDIEYLGRPVMEGFAVLEGMWDQQNSKFSVEVELSIIAANEAACHHKNVMRDGSGVIETIELYRFEQGKTLVRYFIKQ</sequence>
<accession>A0A0F9YCB2</accession>
<protein>
    <recommendedName>
        <fullName evidence="2">SnoaL-like domain-containing protein</fullName>
    </recommendedName>
</protein>
<evidence type="ECO:0008006" key="2">
    <source>
        <dbReference type="Google" id="ProtNLM"/>
    </source>
</evidence>
<name>A0A0F9YCB2_9ZZZZ</name>
<dbReference type="InterPro" id="IPR032710">
    <property type="entry name" value="NTF2-like_dom_sf"/>
</dbReference>
<proteinExistence type="predicted"/>
<dbReference type="Gene3D" id="3.10.450.50">
    <property type="match status" value="1"/>
</dbReference>
<reference evidence="1" key="1">
    <citation type="journal article" date="2015" name="Nature">
        <title>Complex archaea that bridge the gap between prokaryotes and eukaryotes.</title>
        <authorList>
            <person name="Spang A."/>
            <person name="Saw J.H."/>
            <person name="Jorgensen S.L."/>
            <person name="Zaremba-Niedzwiedzka K."/>
            <person name="Martijn J."/>
            <person name="Lind A.E."/>
            <person name="van Eijk R."/>
            <person name="Schleper C."/>
            <person name="Guy L."/>
            <person name="Ettema T.J."/>
        </authorList>
    </citation>
    <scope>NUCLEOTIDE SEQUENCE</scope>
</reference>
<dbReference type="EMBL" id="LAZR01000006">
    <property type="protein sequence ID" value="KKO09862.1"/>
    <property type="molecule type" value="Genomic_DNA"/>
</dbReference>
<evidence type="ECO:0000313" key="1">
    <source>
        <dbReference type="EMBL" id="KKO09862.1"/>
    </source>
</evidence>